<evidence type="ECO:0000313" key="2">
    <source>
        <dbReference type="EMBL" id="CAD8092466.1"/>
    </source>
</evidence>
<dbReference type="PANTHER" id="PTHR14604:SF4">
    <property type="entry name" value="F-BOX DOMAIN-CONTAINING PROTEIN"/>
    <property type="match status" value="1"/>
</dbReference>
<protein>
    <submittedName>
        <fullName evidence="2">Uncharacterized protein</fullName>
    </submittedName>
</protein>
<dbReference type="InterPro" id="IPR050995">
    <property type="entry name" value="WD-F-box_domain-protein"/>
</dbReference>
<dbReference type="Proteomes" id="UP000688137">
    <property type="component" value="Unassembled WGS sequence"/>
</dbReference>
<feature type="repeat" description="WD" evidence="1">
    <location>
        <begin position="105"/>
        <end position="145"/>
    </location>
</feature>
<dbReference type="OMA" id="RPHEAGC"/>
<accession>A0A8S1NQD5</accession>
<sequence length="349" mass="38483">MLSPQLLSQWRKGPTNSMALEPGHGREIFCMDIMKDHLVTGSADHGLRCYNLSSMKYEKELYAKRYGHSEWVSSVQHLQNGQIVSAGMDSKICLWDAKGVRCNDLLGHQGSITKLMVDEQQVCISSSYDQTLVIWQLSQMSESRKLFGPHKSAVLDFDWKNSLCVSGDKSGTVVFWDINEGEPVMSKNTHKGAVSKCLLYSDGENNNLVITAGTNDGTLVIHDMRTNKLVNQSQIHKGSINGLAVHQQNFIITGSADATCKIIDIVAGFKPVSMMKAKDAVFSIETIYNMTIAGCGDGNLLFFDNDSGQCLYGFGAMNKGCVRQLKINDNKTKLVAIGDDFSPMVLQYS</sequence>
<proteinExistence type="predicted"/>
<dbReference type="SMART" id="SM00320">
    <property type="entry name" value="WD40"/>
    <property type="match status" value="7"/>
</dbReference>
<dbReference type="InterPro" id="IPR001680">
    <property type="entry name" value="WD40_rpt"/>
</dbReference>
<dbReference type="PANTHER" id="PTHR14604">
    <property type="entry name" value="WD40 REPEAT PF20"/>
    <property type="match status" value="1"/>
</dbReference>
<gene>
    <name evidence="2" type="ORF">PPRIM_AZ9-3.1.T0900201</name>
</gene>
<keyword evidence="1" id="KW-0853">WD repeat</keyword>
<keyword evidence="3" id="KW-1185">Reference proteome</keyword>
<dbReference type="PROSITE" id="PS50082">
    <property type="entry name" value="WD_REPEATS_2"/>
    <property type="match status" value="2"/>
</dbReference>
<evidence type="ECO:0000313" key="3">
    <source>
        <dbReference type="Proteomes" id="UP000688137"/>
    </source>
</evidence>
<organism evidence="2 3">
    <name type="scientific">Paramecium primaurelia</name>
    <dbReference type="NCBI Taxonomy" id="5886"/>
    <lineage>
        <taxon>Eukaryota</taxon>
        <taxon>Sar</taxon>
        <taxon>Alveolata</taxon>
        <taxon>Ciliophora</taxon>
        <taxon>Intramacronucleata</taxon>
        <taxon>Oligohymenophorea</taxon>
        <taxon>Peniculida</taxon>
        <taxon>Parameciidae</taxon>
        <taxon>Paramecium</taxon>
    </lineage>
</organism>
<feature type="repeat" description="WD" evidence="1">
    <location>
        <begin position="147"/>
        <end position="186"/>
    </location>
</feature>
<dbReference type="Pfam" id="PF00400">
    <property type="entry name" value="WD40"/>
    <property type="match status" value="3"/>
</dbReference>
<dbReference type="AlphaFoldDB" id="A0A8S1NQD5"/>
<evidence type="ECO:0000256" key="1">
    <source>
        <dbReference type="PROSITE-ProRule" id="PRU00221"/>
    </source>
</evidence>
<dbReference type="EMBL" id="CAJJDM010000093">
    <property type="protein sequence ID" value="CAD8092466.1"/>
    <property type="molecule type" value="Genomic_DNA"/>
</dbReference>
<comment type="caution">
    <text evidence="2">The sequence shown here is derived from an EMBL/GenBank/DDBJ whole genome shotgun (WGS) entry which is preliminary data.</text>
</comment>
<reference evidence="2" key="1">
    <citation type="submission" date="2021-01" db="EMBL/GenBank/DDBJ databases">
        <authorList>
            <consortium name="Genoscope - CEA"/>
            <person name="William W."/>
        </authorList>
    </citation>
    <scope>NUCLEOTIDE SEQUENCE</scope>
</reference>
<name>A0A8S1NQD5_PARPR</name>